<dbReference type="PROSITE" id="PS00041">
    <property type="entry name" value="HTH_ARAC_FAMILY_1"/>
    <property type="match status" value="1"/>
</dbReference>
<dbReference type="PROSITE" id="PS01124">
    <property type="entry name" value="HTH_ARAC_FAMILY_2"/>
    <property type="match status" value="1"/>
</dbReference>
<name>A0A927CA91_9BACL</name>
<protein>
    <submittedName>
        <fullName evidence="5">Helix-turn-helix domain-containing protein</fullName>
    </submittedName>
</protein>
<dbReference type="InterPro" id="IPR013096">
    <property type="entry name" value="Cupin_2"/>
</dbReference>
<dbReference type="PANTHER" id="PTHR43280">
    <property type="entry name" value="ARAC-FAMILY TRANSCRIPTIONAL REGULATOR"/>
    <property type="match status" value="1"/>
</dbReference>
<dbReference type="RefSeq" id="WP_190928176.1">
    <property type="nucleotide sequence ID" value="NZ_JACXJA010000015.1"/>
</dbReference>
<dbReference type="Proteomes" id="UP000639396">
    <property type="component" value="Unassembled WGS sequence"/>
</dbReference>
<organism evidence="5 6">
    <name type="scientific">Paenibacillus oceani</name>
    <dbReference type="NCBI Taxonomy" id="2772510"/>
    <lineage>
        <taxon>Bacteria</taxon>
        <taxon>Bacillati</taxon>
        <taxon>Bacillota</taxon>
        <taxon>Bacilli</taxon>
        <taxon>Bacillales</taxon>
        <taxon>Paenibacillaceae</taxon>
        <taxon>Paenibacillus</taxon>
    </lineage>
</organism>
<dbReference type="Pfam" id="PF12833">
    <property type="entry name" value="HTH_18"/>
    <property type="match status" value="1"/>
</dbReference>
<dbReference type="InterPro" id="IPR009057">
    <property type="entry name" value="Homeodomain-like_sf"/>
</dbReference>
<keyword evidence="3" id="KW-0804">Transcription</keyword>
<evidence type="ECO:0000313" key="6">
    <source>
        <dbReference type="Proteomes" id="UP000639396"/>
    </source>
</evidence>
<dbReference type="SMART" id="SM00342">
    <property type="entry name" value="HTH_ARAC"/>
    <property type="match status" value="1"/>
</dbReference>
<dbReference type="InterPro" id="IPR011051">
    <property type="entry name" value="RmlC_Cupin_sf"/>
</dbReference>
<dbReference type="SUPFAM" id="SSF46689">
    <property type="entry name" value="Homeodomain-like"/>
    <property type="match status" value="2"/>
</dbReference>
<accession>A0A927CA91</accession>
<dbReference type="Pfam" id="PF07883">
    <property type="entry name" value="Cupin_2"/>
    <property type="match status" value="1"/>
</dbReference>
<comment type="caution">
    <text evidence="5">The sequence shown here is derived from an EMBL/GenBank/DDBJ whole genome shotgun (WGS) entry which is preliminary data.</text>
</comment>
<gene>
    <name evidence="5" type="ORF">IDH45_12895</name>
</gene>
<dbReference type="InterPro" id="IPR018060">
    <property type="entry name" value="HTH_AraC"/>
</dbReference>
<dbReference type="PANTHER" id="PTHR43280:SF28">
    <property type="entry name" value="HTH-TYPE TRANSCRIPTIONAL ACTIVATOR RHAS"/>
    <property type="match status" value="1"/>
</dbReference>
<dbReference type="InterPro" id="IPR018062">
    <property type="entry name" value="HTH_AraC-typ_CS"/>
</dbReference>
<feature type="domain" description="HTH araC/xylS-type" evidence="4">
    <location>
        <begin position="159"/>
        <end position="257"/>
    </location>
</feature>
<dbReference type="EMBL" id="JACXJA010000015">
    <property type="protein sequence ID" value="MBD2862882.1"/>
    <property type="molecule type" value="Genomic_DNA"/>
</dbReference>
<dbReference type="Gene3D" id="2.60.120.10">
    <property type="entry name" value="Jelly Rolls"/>
    <property type="match status" value="1"/>
</dbReference>
<dbReference type="Gene3D" id="1.10.10.60">
    <property type="entry name" value="Homeodomain-like"/>
    <property type="match status" value="2"/>
</dbReference>
<dbReference type="GO" id="GO:0003700">
    <property type="term" value="F:DNA-binding transcription factor activity"/>
    <property type="evidence" value="ECO:0007669"/>
    <property type="project" value="InterPro"/>
</dbReference>
<keyword evidence="6" id="KW-1185">Reference proteome</keyword>
<evidence type="ECO:0000313" key="5">
    <source>
        <dbReference type="EMBL" id="MBD2862882.1"/>
    </source>
</evidence>
<evidence type="ECO:0000256" key="1">
    <source>
        <dbReference type="ARBA" id="ARBA00023015"/>
    </source>
</evidence>
<dbReference type="AlphaFoldDB" id="A0A927CA91"/>
<sequence length="263" mass="30183">MAEQLHIRSFIGTHGKEWGDPDFFRHASLEITNILDGDGTFQYGNETIPVSAGQTVLIPSNVSHSFQAVTPIRFGVILADGLPEETRQLFRQLIRGEAPSVITFSQFNQEQYEILFRQWLRVMASPLKEPERNRLAWLTVLLLFITEHSQADRQAVSIAHIADHIREHLHSGLSIADMAGMAGLSEEGFRKRFYKVYGMSPKQFQQQCRLTEAKWQLSSTEKDMQAIAESIGFTQLHSFSAWFKKLEGHSPSDWRRNQRLFHQ</sequence>
<evidence type="ECO:0000256" key="2">
    <source>
        <dbReference type="ARBA" id="ARBA00023125"/>
    </source>
</evidence>
<evidence type="ECO:0000256" key="3">
    <source>
        <dbReference type="ARBA" id="ARBA00023163"/>
    </source>
</evidence>
<keyword evidence="1" id="KW-0805">Transcription regulation</keyword>
<proteinExistence type="predicted"/>
<keyword evidence="2" id="KW-0238">DNA-binding</keyword>
<dbReference type="GO" id="GO:0043565">
    <property type="term" value="F:sequence-specific DNA binding"/>
    <property type="evidence" value="ECO:0007669"/>
    <property type="project" value="InterPro"/>
</dbReference>
<reference evidence="5" key="1">
    <citation type="submission" date="2020-09" db="EMBL/GenBank/DDBJ databases">
        <title>A novel bacterium of genus Paenibacillus, isolated from South China Sea.</title>
        <authorList>
            <person name="Huang H."/>
            <person name="Mo K."/>
            <person name="Hu Y."/>
        </authorList>
    </citation>
    <scope>NUCLEOTIDE SEQUENCE</scope>
    <source>
        <strain evidence="5">IB182363</strain>
    </source>
</reference>
<dbReference type="InterPro" id="IPR014710">
    <property type="entry name" value="RmlC-like_jellyroll"/>
</dbReference>
<evidence type="ECO:0000259" key="4">
    <source>
        <dbReference type="PROSITE" id="PS01124"/>
    </source>
</evidence>
<dbReference type="SUPFAM" id="SSF51182">
    <property type="entry name" value="RmlC-like cupins"/>
    <property type="match status" value="1"/>
</dbReference>